<accession>A0AAV3WIJ3</accession>
<gene>
    <name evidence="1" type="ORF">MiSe_40880</name>
</gene>
<dbReference type="Proteomes" id="UP001050975">
    <property type="component" value="Unassembled WGS sequence"/>
</dbReference>
<organism evidence="1 2">
    <name type="scientific">Microseira wollei NIES-4236</name>
    <dbReference type="NCBI Taxonomy" id="2530354"/>
    <lineage>
        <taxon>Bacteria</taxon>
        <taxon>Bacillati</taxon>
        <taxon>Cyanobacteriota</taxon>
        <taxon>Cyanophyceae</taxon>
        <taxon>Oscillatoriophycideae</taxon>
        <taxon>Aerosakkonematales</taxon>
        <taxon>Aerosakkonemataceae</taxon>
        <taxon>Microseira</taxon>
    </lineage>
</organism>
<evidence type="ECO:0000313" key="2">
    <source>
        <dbReference type="Proteomes" id="UP001050975"/>
    </source>
</evidence>
<proteinExistence type="predicted"/>
<evidence type="ECO:0000313" key="1">
    <source>
        <dbReference type="EMBL" id="GET39324.1"/>
    </source>
</evidence>
<dbReference type="AlphaFoldDB" id="A0AAV3WIJ3"/>
<protein>
    <submittedName>
        <fullName evidence="1">Uncharacterized protein</fullName>
    </submittedName>
</protein>
<sequence>MARAPHLLRLIFMTKLPDRSKMTYLFFSLHPGSCAWSGAVLCSKRAPYIYYIYYPENNFTENSYTVFSGLHALILY</sequence>
<dbReference type="EMBL" id="BLAY01000063">
    <property type="protein sequence ID" value="GET39324.1"/>
    <property type="molecule type" value="Genomic_DNA"/>
</dbReference>
<keyword evidence="2" id="KW-1185">Reference proteome</keyword>
<name>A0AAV3WIJ3_9CYAN</name>
<comment type="caution">
    <text evidence="1">The sequence shown here is derived from an EMBL/GenBank/DDBJ whole genome shotgun (WGS) entry which is preliminary data.</text>
</comment>
<reference evidence="1" key="1">
    <citation type="submission" date="2019-10" db="EMBL/GenBank/DDBJ databases">
        <title>Draft genome sequece of Microseira wollei NIES-4236.</title>
        <authorList>
            <person name="Yamaguchi H."/>
            <person name="Suzuki S."/>
            <person name="Kawachi M."/>
        </authorList>
    </citation>
    <scope>NUCLEOTIDE SEQUENCE</scope>
    <source>
        <strain evidence="1">NIES-4236</strain>
    </source>
</reference>